<reference evidence="3 4" key="1">
    <citation type="submission" date="2021-06" db="EMBL/GenBank/DDBJ databases">
        <title>Caerostris extrusa draft genome.</title>
        <authorList>
            <person name="Kono N."/>
            <person name="Arakawa K."/>
        </authorList>
    </citation>
    <scope>NUCLEOTIDE SEQUENCE [LARGE SCALE GENOMIC DNA]</scope>
</reference>
<dbReference type="Proteomes" id="UP001054945">
    <property type="component" value="Unassembled WGS sequence"/>
</dbReference>
<dbReference type="SUPFAM" id="SSF63748">
    <property type="entry name" value="Tudor/PWWP/MBT"/>
    <property type="match status" value="1"/>
</dbReference>
<protein>
    <submittedName>
        <fullName evidence="3">Tudor domain-containing protein</fullName>
    </submittedName>
</protein>
<dbReference type="EMBL" id="BPLR01004937">
    <property type="protein sequence ID" value="GIX98623.1"/>
    <property type="molecule type" value="Genomic_DNA"/>
</dbReference>
<comment type="caution">
    <text evidence="3">The sequence shown here is derived from an EMBL/GenBank/DDBJ whole genome shotgun (WGS) entry which is preliminary data.</text>
</comment>
<dbReference type="PROSITE" id="PS50304">
    <property type="entry name" value="TUDOR"/>
    <property type="match status" value="1"/>
</dbReference>
<dbReference type="AlphaFoldDB" id="A0AAV4PNN8"/>
<dbReference type="PANTHER" id="PTHR22948:SF65">
    <property type="entry name" value="A-KINASE ANCHORING PROTEIN 1"/>
    <property type="match status" value="1"/>
</dbReference>
<dbReference type="GO" id="GO:0010468">
    <property type="term" value="P:regulation of gene expression"/>
    <property type="evidence" value="ECO:0007669"/>
    <property type="project" value="UniProtKB-ARBA"/>
</dbReference>
<evidence type="ECO:0000256" key="1">
    <source>
        <dbReference type="PROSITE-ProRule" id="PRU00117"/>
    </source>
</evidence>
<dbReference type="Pfam" id="PF00567">
    <property type="entry name" value="TUDOR"/>
    <property type="match status" value="1"/>
</dbReference>
<dbReference type="PROSITE" id="PS50084">
    <property type="entry name" value="KH_TYPE_1"/>
    <property type="match status" value="1"/>
</dbReference>
<dbReference type="Gene3D" id="2.40.50.90">
    <property type="match status" value="1"/>
</dbReference>
<dbReference type="PANTHER" id="PTHR22948">
    <property type="entry name" value="TUDOR DOMAIN CONTAINING PROTEIN"/>
    <property type="match status" value="1"/>
</dbReference>
<dbReference type="InterPro" id="IPR004087">
    <property type="entry name" value="KH_dom"/>
</dbReference>
<evidence type="ECO:0000313" key="3">
    <source>
        <dbReference type="EMBL" id="GIX98623.1"/>
    </source>
</evidence>
<proteinExistence type="predicted"/>
<dbReference type="GO" id="GO:0003723">
    <property type="term" value="F:RNA binding"/>
    <property type="evidence" value="ECO:0007669"/>
    <property type="project" value="UniProtKB-UniRule"/>
</dbReference>
<dbReference type="Pfam" id="PF00013">
    <property type="entry name" value="KH_1"/>
    <property type="match status" value="1"/>
</dbReference>
<accession>A0AAV4PNN8</accession>
<dbReference type="InterPro" id="IPR036612">
    <property type="entry name" value="KH_dom_type_1_sf"/>
</dbReference>
<evidence type="ECO:0000313" key="4">
    <source>
        <dbReference type="Proteomes" id="UP001054945"/>
    </source>
</evidence>
<dbReference type="InterPro" id="IPR050621">
    <property type="entry name" value="Tudor_domain_containing"/>
</dbReference>
<dbReference type="GO" id="GO:0005739">
    <property type="term" value="C:mitochondrion"/>
    <property type="evidence" value="ECO:0007669"/>
    <property type="project" value="UniProtKB-ARBA"/>
</dbReference>
<sequence>MAVSCIKAPNFQNIHCVSVGPSKAISNNFKMPISHFECATNASENEDNYSEDCNAHGNTSSIVVNGISTDHSRISDVQKVASCENVKRAVIAVSSTNAVGLVENFPATTDNAASVSVAEDLPVSATNGVAEDLPLSATNVDAFEELPVLATNAAIEETSASSTVPVDTVIEKPREGFATNGATLNPGTLNGASEPFIPREFGNIDAQVSNAAFVDIAEGATAAPDAAFAIPGCSTFVPNELSATFASSVPGQNGATQDTLAISNNLKMKVVSEPSVPRENFTTDARASNAAFAATKMSITHVECATNATAFKENDCSEDCNDHGNTSLIGVSENGECVTQDTLSISNNLKMPTSLDECATNASPVNENWKENIATTDAHASNVNRTQNTLATWEHFKMPITHVEYATMPVSSTAAVVPLENLSVTSTIVPEDTLLEYVFKFPTKYAGSLIGKKGSYKKTIKESTGANLIIFNDLSTCGCGISGSASQIEAALKLIEDRFPAEKFPDFSTREEFFEPAPPLQPPNLDSLKKTLPQNCFAYVRPSAIVSPGHIFVQLLSDDFMTLEDFTESLTSMYDSFPPPDVENVKEGDVCVYRKEEFNIWCRVNVVNVLENGVATIKFLDYGGYLIVPVQTLKQIHSDYLHLPFQAVECHIYDIMPSDGCQWSQQCEQEVHRLVFESNVLQVYLLGYNGDVPIVQVLFAPYAPHNDLSRHLISVGLASSMTACAALGALQFHHA</sequence>
<dbReference type="InterPro" id="IPR035437">
    <property type="entry name" value="SNase_OB-fold_sf"/>
</dbReference>
<keyword evidence="1" id="KW-0694">RNA-binding</keyword>
<dbReference type="Gene3D" id="2.30.30.140">
    <property type="match status" value="1"/>
</dbReference>
<name>A0AAV4PNN8_CAEEX</name>
<feature type="domain" description="Tudor" evidence="2">
    <location>
        <begin position="584"/>
        <end position="643"/>
    </location>
</feature>
<dbReference type="InterPro" id="IPR004088">
    <property type="entry name" value="KH_dom_type_1"/>
</dbReference>
<dbReference type="SMART" id="SM00322">
    <property type="entry name" value="KH"/>
    <property type="match status" value="1"/>
</dbReference>
<dbReference type="InterPro" id="IPR002999">
    <property type="entry name" value="Tudor"/>
</dbReference>
<keyword evidence="4" id="KW-1185">Reference proteome</keyword>
<gene>
    <name evidence="3" type="ORF">CEXT_690121</name>
</gene>
<evidence type="ECO:0000259" key="2">
    <source>
        <dbReference type="PROSITE" id="PS50304"/>
    </source>
</evidence>
<dbReference type="Gene3D" id="3.30.1370.10">
    <property type="entry name" value="K Homology domain, type 1"/>
    <property type="match status" value="1"/>
</dbReference>
<dbReference type="SUPFAM" id="SSF54791">
    <property type="entry name" value="Eukaryotic type KH-domain (KH-domain type I)"/>
    <property type="match status" value="1"/>
</dbReference>
<organism evidence="3 4">
    <name type="scientific">Caerostris extrusa</name>
    <name type="common">Bark spider</name>
    <name type="synonym">Caerostris bankana</name>
    <dbReference type="NCBI Taxonomy" id="172846"/>
    <lineage>
        <taxon>Eukaryota</taxon>
        <taxon>Metazoa</taxon>
        <taxon>Ecdysozoa</taxon>
        <taxon>Arthropoda</taxon>
        <taxon>Chelicerata</taxon>
        <taxon>Arachnida</taxon>
        <taxon>Araneae</taxon>
        <taxon>Araneomorphae</taxon>
        <taxon>Entelegynae</taxon>
        <taxon>Araneoidea</taxon>
        <taxon>Araneidae</taxon>
        <taxon>Caerostris</taxon>
    </lineage>
</organism>